<gene>
    <name evidence="2" type="ORF">D7S86_16190</name>
</gene>
<dbReference type="AlphaFoldDB" id="A0A494XRL5"/>
<comment type="caution">
    <text evidence="2">The sequence shown here is derived from an EMBL/GenBank/DDBJ whole genome shotgun (WGS) entry which is preliminary data.</text>
</comment>
<dbReference type="RefSeq" id="WP_121087898.1">
    <property type="nucleotide sequence ID" value="NZ_RBZU01000007.1"/>
</dbReference>
<dbReference type="FunFam" id="3.40.50.720:FF:000084">
    <property type="entry name" value="Short-chain dehydrogenase reductase"/>
    <property type="match status" value="1"/>
</dbReference>
<dbReference type="OrthoDB" id="9793325at2"/>
<dbReference type="SUPFAM" id="SSF51735">
    <property type="entry name" value="NAD(P)-binding Rossmann-fold domains"/>
    <property type="match status" value="1"/>
</dbReference>
<name>A0A494XRL5_9BURK</name>
<proteinExistence type="inferred from homology"/>
<accession>A0A494XRL5</accession>
<reference evidence="2 3" key="1">
    <citation type="submission" date="2018-10" db="EMBL/GenBank/DDBJ databases">
        <title>Robbsia sp. DHC34, isolated from soil.</title>
        <authorList>
            <person name="Gao Z.-H."/>
            <person name="Qiu L.-H."/>
        </authorList>
    </citation>
    <scope>NUCLEOTIDE SEQUENCE [LARGE SCALE GENOMIC DNA]</scope>
    <source>
        <strain evidence="2 3">DHC34</strain>
    </source>
</reference>
<dbReference type="CDD" id="cd05344">
    <property type="entry name" value="BKR_like_SDR_like"/>
    <property type="match status" value="1"/>
</dbReference>
<dbReference type="PANTHER" id="PTHR42879">
    <property type="entry name" value="3-OXOACYL-(ACYL-CARRIER-PROTEIN) REDUCTASE"/>
    <property type="match status" value="1"/>
</dbReference>
<protein>
    <submittedName>
        <fullName evidence="2">SDR family oxidoreductase</fullName>
    </submittedName>
</protein>
<keyword evidence="3" id="KW-1185">Reference proteome</keyword>
<dbReference type="InterPro" id="IPR050259">
    <property type="entry name" value="SDR"/>
</dbReference>
<dbReference type="InterPro" id="IPR036291">
    <property type="entry name" value="NAD(P)-bd_dom_sf"/>
</dbReference>
<dbReference type="PRINTS" id="PR00081">
    <property type="entry name" value="GDHRDH"/>
</dbReference>
<evidence type="ECO:0000256" key="1">
    <source>
        <dbReference type="ARBA" id="ARBA00006484"/>
    </source>
</evidence>
<dbReference type="Proteomes" id="UP000270342">
    <property type="component" value="Unassembled WGS sequence"/>
</dbReference>
<dbReference type="PANTHER" id="PTHR42879:SF6">
    <property type="entry name" value="NADPH-DEPENDENT REDUCTASE BACG"/>
    <property type="match status" value="1"/>
</dbReference>
<evidence type="ECO:0000313" key="2">
    <source>
        <dbReference type="EMBL" id="RKP53270.1"/>
    </source>
</evidence>
<dbReference type="EMBL" id="RBZU01000007">
    <property type="protein sequence ID" value="RKP53270.1"/>
    <property type="molecule type" value="Genomic_DNA"/>
</dbReference>
<dbReference type="Gene3D" id="3.40.50.720">
    <property type="entry name" value="NAD(P)-binding Rossmann-like Domain"/>
    <property type="match status" value="1"/>
</dbReference>
<organism evidence="2 3">
    <name type="scientific">Pararobbsia silviterrae</name>
    <dbReference type="NCBI Taxonomy" id="1792498"/>
    <lineage>
        <taxon>Bacteria</taxon>
        <taxon>Pseudomonadati</taxon>
        <taxon>Pseudomonadota</taxon>
        <taxon>Betaproteobacteria</taxon>
        <taxon>Burkholderiales</taxon>
        <taxon>Burkholderiaceae</taxon>
        <taxon>Pararobbsia</taxon>
    </lineage>
</organism>
<dbReference type="InterPro" id="IPR002347">
    <property type="entry name" value="SDR_fam"/>
</dbReference>
<sequence>MDLGIAGKTALVMSAGGGLGGAIAMALAREGAQVAVSDRSHAALERTVNQIRDAGGNVRGYVADLAQLDSLDSMLEAIRRDLGDIDILINNSGGPAPSPAAGVDSQTWRTQFDSMVLSLMHLTDRVLPSMRAKGWGRIVTSTSSGVVAPIANLGVSNTLRAALLGWSKTLANEVARDGVCVNVVLPGRIGTERIRSLDELRAQREGRSVDSVVAQSVATIPVGRYGSPEEYGDVVAFLASARASFITGSVIRVDGGMIQSI</sequence>
<dbReference type="Pfam" id="PF13561">
    <property type="entry name" value="adh_short_C2"/>
    <property type="match status" value="1"/>
</dbReference>
<comment type="similarity">
    <text evidence="1">Belongs to the short-chain dehydrogenases/reductases (SDR) family.</text>
</comment>
<evidence type="ECO:0000313" key="3">
    <source>
        <dbReference type="Proteomes" id="UP000270342"/>
    </source>
</evidence>